<dbReference type="PROSITE" id="PS50977">
    <property type="entry name" value="HTH_TETR_2"/>
    <property type="match status" value="1"/>
</dbReference>
<evidence type="ECO:0000256" key="2">
    <source>
        <dbReference type="PROSITE-ProRule" id="PRU00335"/>
    </source>
</evidence>
<dbReference type="InterPro" id="IPR041678">
    <property type="entry name" value="TetR_C_16"/>
</dbReference>
<name>A0ABY8QQY4_9MICO</name>
<evidence type="ECO:0000313" key="5">
    <source>
        <dbReference type="Proteomes" id="UP001209083"/>
    </source>
</evidence>
<dbReference type="PANTHER" id="PTHR30055">
    <property type="entry name" value="HTH-TYPE TRANSCRIPTIONAL REGULATOR RUTR"/>
    <property type="match status" value="1"/>
</dbReference>
<dbReference type="Gene3D" id="1.10.10.60">
    <property type="entry name" value="Homeodomain-like"/>
    <property type="match status" value="1"/>
</dbReference>
<evidence type="ECO:0000313" key="4">
    <source>
        <dbReference type="EMBL" id="WGW10801.1"/>
    </source>
</evidence>
<dbReference type="PRINTS" id="PR00455">
    <property type="entry name" value="HTHTETR"/>
</dbReference>
<protein>
    <submittedName>
        <fullName evidence="4">TetR family transcriptional regulator</fullName>
    </submittedName>
</protein>
<dbReference type="Proteomes" id="UP001209083">
    <property type="component" value="Chromosome"/>
</dbReference>
<sequence length="203" mass="22442">MVNNRGRGRPAEPTGARERLLHAARERFKAHGYTATTARAIARDAGVDHSLVNYYFTSKEGLFRAVLELVISPAEVLATAMNRTDRDRLVPSILDAAVDTWDVPEQQLVLAQLFTGSLADPATHRIMTEYIQSQLVARFAAIIGGPDASRWASGVAATITGLFYTRYVLRLEPIASMSRAEIVRYLTPPLEASLRAGRRPHRD</sequence>
<dbReference type="Gene3D" id="1.10.357.10">
    <property type="entry name" value="Tetracycline Repressor, domain 2"/>
    <property type="match status" value="1"/>
</dbReference>
<evidence type="ECO:0000259" key="3">
    <source>
        <dbReference type="PROSITE" id="PS50977"/>
    </source>
</evidence>
<dbReference type="InterPro" id="IPR001647">
    <property type="entry name" value="HTH_TetR"/>
</dbReference>
<gene>
    <name evidence="4" type="ORF">LWF01_11785</name>
</gene>
<accession>A0ABY8QQY4</accession>
<dbReference type="InterPro" id="IPR009057">
    <property type="entry name" value="Homeodomain-like_sf"/>
</dbReference>
<dbReference type="RefSeq" id="WP_349637584.1">
    <property type="nucleotide sequence ID" value="NZ_CP090958.1"/>
</dbReference>
<proteinExistence type="predicted"/>
<organism evidence="4 5">
    <name type="scientific">Saxibacter everestensis</name>
    <dbReference type="NCBI Taxonomy" id="2909229"/>
    <lineage>
        <taxon>Bacteria</taxon>
        <taxon>Bacillati</taxon>
        <taxon>Actinomycetota</taxon>
        <taxon>Actinomycetes</taxon>
        <taxon>Micrococcales</taxon>
        <taxon>Brevibacteriaceae</taxon>
        <taxon>Saxibacter</taxon>
    </lineage>
</organism>
<dbReference type="Pfam" id="PF00440">
    <property type="entry name" value="TetR_N"/>
    <property type="match status" value="1"/>
</dbReference>
<dbReference type="InterPro" id="IPR050109">
    <property type="entry name" value="HTH-type_TetR-like_transc_reg"/>
</dbReference>
<feature type="DNA-binding region" description="H-T-H motif" evidence="2">
    <location>
        <begin position="37"/>
        <end position="56"/>
    </location>
</feature>
<dbReference type="EMBL" id="CP090958">
    <property type="protein sequence ID" value="WGW10801.1"/>
    <property type="molecule type" value="Genomic_DNA"/>
</dbReference>
<dbReference type="Pfam" id="PF17920">
    <property type="entry name" value="TetR_C_16"/>
    <property type="match status" value="1"/>
</dbReference>
<feature type="domain" description="HTH tetR-type" evidence="3">
    <location>
        <begin position="14"/>
        <end position="74"/>
    </location>
</feature>
<dbReference type="InterPro" id="IPR036271">
    <property type="entry name" value="Tet_transcr_reg_TetR-rel_C_sf"/>
</dbReference>
<keyword evidence="1 2" id="KW-0238">DNA-binding</keyword>
<dbReference type="PANTHER" id="PTHR30055:SF235">
    <property type="entry name" value="TRANSCRIPTIONAL REGULATORY PROTEIN"/>
    <property type="match status" value="1"/>
</dbReference>
<evidence type="ECO:0000256" key="1">
    <source>
        <dbReference type="ARBA" id="ARBA00023125"/>
    </source>
</evidence>
<dbReference type="SUPFAM" id="SSF46689">
    <property type="entry name" value="Homeodomain-like"/>
    <property type="match status" value="1"/>
</dbReference>
<keyword evidence="5" id="KW-1185">Reference proteome</keyword>
<dbReference type="SUPFAM" id="SSF48498">
    <property type="entry name" value="Tetracyclin repressor-like, C-terminal domain"/>
    <property type="match status" value="1"/>
</dbReference>
<reference evidence="4 5" key="1">
    <citation type="submission" date="2023-05" db="EMBL/GenBank/DDBJ databases">
        <title>Lithophilousrod everest ZFBP1038 complete genpme.</title>
        <authorList>
            <person name="Tian M."/>
        </authorList>
    </citation>
    <scope>NUCLEOTIDE SEQUENCE [LARGE SCALE GENOMIC DNA]</scope>
    <source>
        <strain evidence="4 5">ZFBP1038</strain>
    </source>
</reference>